<keyword evidence="1" id="KW-0175">Coiled coil</keyword>
<protein>
    <submittedName>
        <fullName evidence="2">Uncharacterized protein</fullName>
    </submittedName>
</protein>
<proteinExistence type="predicted"/>
<keyword evidence="3" id="KW-1185">Reference proteome</keyword>
<dbReference type="Proteomes" id="UP001642540">
    <property type="component" value="Unassembled WGS sequence"/>
</dbReference>
<organism evidence="2 3">
    <name type="scientific">Orchesella dallaii</name>
    <dbReference type="NCBI Taxonomy" id="48710"/>
    <lineage>
        <taxon>Eukaryota</taxon>
        <taxon>Metazoa</taxon>
        <taxon>Ecdysozoa</taxon>
        <taxon>Arthropoda</taxon>
        <taxon>Hexapoda</taxon>
        <taxon>Collembola</taxon>
        <taxon>Entomobryomorpha</taxon>
        <taxon>Entomobryoidea</taxon>
        <taxon>Orchesellidae</taxon>
        <taxon>Orchesellinae</taxon>
        <taxon>Orchesella</taxon>
    </lineage>
</organism>
<gene>
    <name evidence="2" type="ORF">ODALV1_LOCUS21740</name>
</gene>
<evidence type="ECO:0000313" key="2">
    <source>
        <dbReference type="EMBL" id="CAL8127216.1"/>
    </source>
</evidence>
<reference evidence="2 3" key="1">
    <citation type="submission" date="2024-08" db="EMBL/GenBank/DDBJ databases">
        <authorList>
            <person name="Cucini C."/>
            <person name="Frati F."/>
        </authorList>
    </citation>
    <scope>NUCLEOTIDE SEQUENCE [LARGE SCALE GENOMIC DNA]</scope>
</reference>
<accession>A0ABP1RE62</accession>
<name>A0ABP1RE62_9HEXA</name>
<sequence>MAPPETESNSTRIVEATMRTAKECDAETLANVEEASGNYLAELFATISNLRQKLHDEKIVHTELQDIKAGLQGKITVQNERCNQLGVENLQAMMIEAKAELSNAKLESDQLSCERLVQSKKMLDDIQKNTSRFEEMRLHFQGQHAESVEHDSSRYEELTNSVKDIESKIKRLKECKEHILSNLEGLGGAENLMEYFLEELKTSDADITCLNSKLQAMQPNLSR</sequence>
<evidence type="ECO:0000256" key="1">
    <source>
        <dbReference type="SAM" id="Coils"/>
    </source>
</evidence>
<evidence type="ECO:0000313" key="3">
    <source>
        <dbReference type="Proteomes" id="UP001642540"/>
    </source>
</evidence>
<comment type="caution">
    <text evidence="2">The sequence shown here is derived from an EMBL/GenBank/DDBJ whole genome shotgun (WGS) entry which is preliminary data.</text>
</comment>
<dbReference type="EMBL" id="CAXLJM020000072">
    <property type="protein sequence ID" value="CAL8127216.1"/>
    <property type="molecule type" value="Genomic_DNA"/>
</dbReference>
<feature type="coiled-coil region" evidence="1">
    <location>
        <begin position="87"/>
        <end position="114"/>
    </location>
</feature>